<keyword evidence="2" id="KW-0732">Signal</keyword>
<dbReference type="EMBL" id="CP019434">
    <property type="protein sequence ID" value="APZ44630.1"/>
    <property type="molecule type" value="Genomic_DNA"/>
</dbReference>
<dbReference type="GO" id="GO:1990281">
    <property type="term" value="C:efflux pump complex"/>
    <property type="evidence" value="ECO:0007669"/>
    <property type="project" value="TreeGrafter"/>
</dbReference>
<dbReference type="PANTHER" id="PTHR30469:SF38">
    <property type="entry name" value="HLYD FAMILY SECRETION PROTEIN"/>
    <property type="match status" value="1"/>
</dbReference>
<dbReference type="GO" id="GO:0015562">
    <property type="term" value="F:efflux transmembrane transporter activity"/>
    <property type="evidence" value="ECO:0007669"/>
    <property type="project" value="TreeGrafter"/>
</dbReference>
<dbReference type="Gene3D" id="2.40.50.100">
    <property type="match status" value="1"/>
</dbReference>
<dbReference type="Gene3D" id="2.40.420.20">
    <property type="match status" value="1"/>
</dbReference>
<organism evidence="4 5">
    <name type="scientific">Acidihalobacter ferrooxydans</name>
    <dbReference type="NCBI Taxonomy" id="1765967"/>
    <lineage>
        <taxon>Bacteria</taxon>
        <taxon>Pseudomonadati</taxon>
        <taxon>Pseudomonadota</taxon>
        <taxon>Gammaproteobacteria</taxon>
        <taxon>Chromatiales</taxon>
        <taxon>Ectothiorhodospiraceae</taxon>
        <taxon>Acidihalobacter</taxon>
    </lineage>
</organism>
<evidence type="ECO:0000259" key="3">
    <source>
        <dbReference type="Pfam" id="PF25954"/>
    </source>
</evidence>
<comment type="similarity">
    <text evidence="1">Belongs to the membrane fusion protein (MFP) (TC 8.A.1) family.</text>
</comment>
<dbReference type="InterPro" id="IPR058792">
    <property type="entry name" value="Beta-barrel_RND_2"/>
</dbReference>
<dbReference type="PANTHER" id="PTHR30469">
    <property type="entry name" value="MULTIDRUG RESISTANCE PROTEIN MDTA"/>
    <property type="match status" value="1"/>
</dbReference>
<dbReference type="Gene3D" id="2.40.30.170">
    <property type="match status" value="1"/>
</dbReference>
<dbReference type="NCBIfam" id="TIGR01730">
    <property type="entry name" value="RND_mfp"/>
    <property type="match status" value="1"/>
</dbReference>
<dbReference type="Proteomes" id="UP000243807">
    <property type="component" value="Chromosome"/>
</dbReference>
<dbReference type="Gene3D" id="1.10.287.470">
    <property type="entry name" value="Helix hairpin bin"/>
    <property type="match status" value="1"/>
</dbReference>
<evidence type="ECO:0000313" key="5">
    <source>
        <dbReference type="Proteomes" id="UP000243807"/>
    </source>
</evidence>
<feature type="signal peptide" evidence="2">
    <location>
        <begin position="1"/>
        <end position="15"/>
    </location>
</feature>
<dbReference type="KEGG" id="afy:BW247_08845"/>
<keyword evidence="5" id="KW-1185">Reference proteome</keyword>
<dbReference type="InterPro" id="IPR006143">
    <property type="entry name" value="RND_pump_MFP"/>
</dbReference>
<dbReference type="Pfam" id="PF25954">
    <property type="entry name" value="Beta-barrel_RND_2"/>
    <property type="match status" value="1"/>
</dbReference>
<sequence>MMLLASLACAQPALASPGIYKVKEMQGVGSTLGGYVIPRYEVTLSAQAPGRVSFVLGGAGTPVTQDSVLVRLGEAGLLAKRAEAVASFYSAQAAWQNSIDQYGYQLRQYNPMSSWMNPFAWGGQGMATLLGRGVSSPMASYAAGVANRAADQTIARAKLESARARIHQIDAALRDTVSVAPFNGVVLSKNVNVGDSVQPGQPLMTIASGGARQVELRVPDAMAAQLRVGQALWVNLSGVSSAIAGTVAEIDPQADPRTHTVTLKLDLPTDVSPRLGSYAQVVFPSHDRYAQVPVVPMSALLPGHSLPSVLVIKNGHSQLRVLRLGEELQGGLVQVLAGLHAGETVIVSPPPGAAAGYMPPTSSGKAAGGAEPVK</sequence>
<evidence type="ECO:0000313" key="4">
    <source>
        <dbReference type="EMBL" id="APZ44630.1"/>
    </source>
</evidence>
<gene>
    <name evidence="4" type="ORF">BW247_08845</name>
</gene>
<protein>
    <recommendedName>
        <fullName evidence="3">CusB-like beta-barrel domain-containing protein</fullName>
    </recommendedName>
</protein>
<reference evidence="4 5" key="1">
    <citation type="submission" date="2017-01" db="EMBL/GenBank/DDBJ databases">
        <title>Draft sequence of Acidihalobacter ferrooxidans strain DSM 14175 (strain V8).</title>
        <authorList>
            <person name="Khaleque H.N."/>
            <person name="Ramsay J.P."/>
            <person name="Murphy R.J.T."/>
            <person name="Kaksonen A.H."/>
            <person name="Boxall N.J."/>
            <person name="Watkin E.L.J."/>
        </authorList>
    </citation>
    <scope>NUCLEOTIDE SEQUENCE [LARGE SCALE GENOMIC DNA]</scope>
    <source>
        <strain evidence="4 5">V8</strain>
    </source>
</reference>
<feature type="chain" id="PRO_5013269991" description="CusB-like beta-barrel domain-containing protein" evidence="2">
    <location>
        <begin position="16"/>
        <end position="374"/>
    </location>
</feature>
<dbReference type="SUPFAM" id="SSF111369">
    <property type="entry name" value="HlyD-like secretion proteins"/>
    <property type="match status" value="1"/>
</dbReference>
<dbReference type="AlphaFoldDB" id="A0A1P8ULB6"/>
<accession>A0A1P8ULB6</accession>
<dbReference type="STRING" id="1765967.BW247_08845"/>
<feature type="domain" description="CusB-like beta-barrel" evidence="3">
    <location>
        <begin position="214"/>
        <end position="269"/>
    </location>
</feature>
<proteinExistence type="inferred from homology"/>
<name>A0A1P8ULB6_9GAMM</name>
<evidence type="ECO:0000256" key="2">
    <source>
        <dbReference type="SAM" id="SignalP"/>
    </source>
</evidence>
<evidence type="ECO:0000256" key="1">
    <source>
        <dbReference type="ARBA" id="ARBA00009477"/>
    </source>
</evidence>